<evidence type="ECO:0000313" key="3">
    <source>
        <dbReference type="EMBL" id="TFB75430.1"/>
    </source>
</evidence>
<evidence type="ECO:0000313" key="4">
    <source>
        <dbReference type="Proteomes" id="UP000298173"/>
    </source>
</evidence>
<proteinExistence type="predicted"/>
<dbReference type="SMART" id="SM00903">
    <property type="entry name" value="Flavin_Reduct"/>
    <property type="match status" value="1"/>
</dbReference>
<dbReference type="RefSeq" id="WP_134502117.1">
    <property type="nucleotide sequence ID" value="NZ_SOEY01000008.1"/>
</dbReference>
<reference evidence="3 4" key="1">
    <citation type="submission" date="2019-03" db="EMBL/GenBank/DDBJ databases">
        <title>Genomics of glacier-inhabiting Cryobacterium strains.</title>
        <authorList>
            <person name="Liu Q."/>
            <person name="Xin Y.-H."/>
        </authorList>
    </citation>
    <scope>NUCLEOTIDE SEQUENCE [LARGE SCALE GENOMIC DNA]</scope>
    <source>
        <strain evidence="3 4">HLT2-23</strain>
    </source>
</reference>
<dbReference type="GO" id="GO:0042602">
    <property type="term" value="F:riboflavin reductase (NADPH) activity"/>
    <property type="evidence" value="ECO:0007669"/>
    <property type="project" value="TreeGrafter"/>
</dbReference>
<feature type="domain" description="Flavin reductase like" evidence="2">
    <location>
        <begin position="20"/>
        <end position="163"/>
    </location>
</feature>
<dbReference type="OrthoDB" id="9792858at2"/>
<dbReference type="GO" id="GO:0006208">
    <property type="term" value="P:pyrimidine nucleobase catabolic process"/>
    <property type="evidence" value="ECO:0007669"/>
    <property type="project" value="TreeGrafter"/>
</dbReference>
<dbReference type="EMBL" id="SOEY01000008">
    <property type="protein sequence ID" value="TFB75430.1"/>
    <property type="molecule type" value="Genomic_DNA"/>
</dbReference>
<dbReference type="Gene3D" id="2.30.110.10">
    <property type="entry name" value="Electron Transport, Fmn-binding Protein, Chain A"/>
    <property type="match status" value="1"/>
</dbReference>
<dbReference type="InterPro" id="IPR002563">
    <property type="entry name" value="Flavin_Rdtase-like_dom"/>
</dbReference>
<keyword evidence="1" id="KW-0560">Oxidoreductase</keyword>
<dbReference type="GO" id="GO:0010181">
    <property type="term" value="F:FMN binding"/>
    <property type="evidence" value="ECO:0007669"/>
    <property type="project" value="InterPro"/>
</dbReference>
<evidence type="ECO:0000256" key="1">
    <source>
        <dbReference type="ARBA" id="ARBA00023002"/>
    </source>
</evidence>
<dbReference type="InterPro" id="IPR050268">
    <property type="entry name" value="NADH-dep_flavin_reductase"/>
</dbReference>
<dbReference type="PANTHER" id="PTHR30466">
    <property type="entry name" value="FLAVIN REDUCTASE"/>
    <property type="match status" value="1"/>
</dbReference>
<dbReference type="Proteomes" id="UP000298173">
    <property type="component" value="Unassembled WGS sequence"/>
</dbReference>
<gene>
    <name evidence="3" type="ORF">E3O06_06310</name>
</gene>
<dbReference type="Pfam" id="PF01613">
    <property type="entry name" value="Flavin_Reduct"/>
    <property type="match status" value="1"/>
</dbReference>
<accession>A0A4R8UZW6</accession>
<keyword evidence="4" id="KW-1185">Reference proteome</keyword>
<name>A0A4R8UZW6_9MICO</name>
<comment type="caution">
    <text evidence="3">The sequence shown here is derived from an EMBL/GenBank/DDBJ whole genome shotgun (WGS) entry which is preliminary data.</text>
</comment>
<dbReference type="AlphaFoldDB" id="A0A4R8UZW6"/>
<dbReference type="PANTHER" id="PTHR30466:SF1">
    <property type="entry name" value="FMN REDUCTASE (NADH) RUTF"/>
    <property type="match status" value="1"/>
</dbReference>
<protein>
    <submittedName>
        <fullName evidence="3">Flavin reductase</fullName>
    </submittedName>
</protein>
<organism evidence="3 4">
    <name type="scientific">Cryobacterium glaciale</name>
    <dbReference type="NCBI Taxonomy" id="1259145"/>
    <lineage>
        <taxon>Bacteria</taxon>
        <taxon>Bacillati</taxon>
        <taxon>Actinomycetota</taxon>
        <taxon>Actinomycetes</taxon>
        <taxon>Micrococcales</taxon>
        <taxon>Microbacteriaceae</taxon>
        <taxon>Cryobacterium</taxon>
    </lineage>
</organism>
<dbReference type="SUPFAM" id="SSF50475">
    <property type="entry name" value="FMN-binding split barrel"/>
    <property type="match status" value="1"/>
</dbReference>
<evidence type="ECO:0000259" key="2">
    <source>
        <dbReference type="SMART" id="SM00903"/>
    </source>
</evidence>
<sequence>MTISAQTATPFDSIDLRNTLGKFATGVTVITARGVDGRPVGMTANSFTSVSLDPPLLLFCLANSARSLPDFVAAESFAIHVLSADQHLVSRQFATPAADKFAGLKVTEDEAGVPEIEGVLARFSCRTVSRNQEGDHTIFIGQVQTYKKLDGDPLLFFSGGYRLSQEHPAVPSRRQ</sequence>
<dbReference type="InterPro" id="IPR012349">
    <property type="entry name" value="Split_barrel_FMN-bd"/>
</dbReference>